<dbReference type="PROSITE" id="PS50887">
    <property type="entry name" value="GGDEF"/>
    <property type="match status" value="1"/>
</dbReference>
<dbReference type="CDD" id="cd01949">
    <property type="entry name" value="GGDEF"/>
    <property type="match status" value="1"/>
</dbReference>
<proteinExistence type="predicted"/>
<dbReference type="SMART" id="SM00471">
    <property type="entry name" value="HDc"/>
    <property type="match status" value="1"/>
</dbReference>
<evidence type="ECO:0000259" key="4">
    <source>
        <dbReference type="PROSITE" id="PS51832"/>
    </source>
</evidence>
<dbReference type="EMBL" id="FOJI01000005">
    <property type="protein sequence ID" value="SEW12775.1"/>
    <property type="molecule type" value="Genomic_DNA"/>
</dbReference>
<dbReference type="SUPFAM" id="SSF109604">
    <property type="entry name" value="HD-domain/PDEase-like"/>
    <property type="match status" value="1"/>
</dbReference>
<protein>
    <submittedName>
        <fullName evidence="5">Diguanylate cyclase (GGDEF) domain-containing protein/HDIG domain-containing protein</fullName>
    </submittedName>
</protein>
<organism evidence="5 6">
    <name type="scientific">[Clostridium] fimetarium</name>
    <dbReference type="NCBI Taxonomy" id="99656"/>
    <lineage>
        <taxon>Bacteria</taxon>
        <taxon>Bacillati</taxon>
        <taxon>Bacillota</taxon>
        <taxon>Clostridia</taxon>
        <taxon>Lachnospirales</taxon>
        <taxon>Lachnospiraceae</taxon>
    </lineage>
</organism>
<feature type="domain" description="GGDEF" evidence="2">
    <location>
        <begin position="223"/>
        <end position="358"/>
    </location>
</feature>
<reference evidence="5 6" key="1">
    <citation type="submission" date="2016-10" db="EMBL/GenBank/DDBJ databases">
        <authorList>
            <person name="de Groot N.N."/>
        </authorList>
    </citation>
    <scope>NUCLEOTIDE SEQUENCE [LARGE SCALE GENOMIC DNA]</scope>
    <source>
        <strain evidence="5 6">DSM 9179</strain>
    </source>
</reference>
<dbReference type="PANTHER" id="PTHR45138:SF9">
    <property type="entry name" value="DIGUANYLATE CYCLASE DGCM-RELATED"/>
    <property type="match status" value="1"/>
</dbReference>
<evidence type="ECO:0000259" key="2">
    <source>
        <dbReference type="PROSITE" id="PS50887"/>
    </source>
</evidence>
<dbReference type="InterPro" id="IPR050469">
    <property type="entry name" value="Diguanylate_Cyclase"/>
</dbReference>
<dbReference type="NCBIfam" id="TIGR00277">
    <property type="entry name" value="HDIG"/>
    <property type="match status" value="1"/>
</dbReference>
<dbReference type="Pfam" id="PF00990">
    <property type="entry name" value="GGDEF"/>
    <property type="match status" value="1"/>
</dbReference>
<dbReference type="Pfam" id="PF13487">
    <property type="entry name" value="HD_5"/>
    <property type="match status" value="1"/>
</dbReference>
<dbReference type="InterPro" id="IPR000160">
    <property type="entry name" value="GGDEF_dom"/>
</dbReference>
<keyword evidence="1" id="KW-0812">Transmembrane</keyword>
<feature type="transmembrane region" description="Helical" evidence="1">
    <location>
        <begin position="52"/>
        <end position="74"/>
    </location>
</feature>
<dbReference type="GO" id="GO:0005886">
    <property type="term" value="C:plasma membrane"/>
    <property type="evidence" value="ECO:0007669"/>
    <property type="project" value="TreeGrafter"/>
</dbReference>
<feature type="transmembrane region" description="Helical" evidence="1">
    <location>
        <begin position="21"/>
        <end position="40"/>
    </location>
</feature>
<dbReference type="GO" id="GO:0052621">
    <property type="term" value="F:diguanylate cyclase activity"/>
    <property type="evidence" value="ECO:0007669"/>
    <property type="project" value="TreeGrafter"/>
</dbReference>
<name>A0A1I0PEC9_9FIRM</name>
<dbReference type="RefSeq" id="WP_092452308.1">
    <property type="nucleotide sequence ID" value="NZ_FOJI01000005.1"/>
</dbReference>
<dbReference type="GO" id="GO:0043709">
    <property type="term" value="P:cell adhesion involved in single-species biofilm formation"/>
    <property type="evidence" value="ECO:0007669"/>
    <property type="project" value="TreeGrafter"/>
</dbReference>
<dbReference type="NCBIfam" id="TIGR00254">
    <property type="entry name" value="GGDEF"/>
    <property type="match status" value="1"/>
</dbReference>
<dbReference type="Gene3D" id="1.10.3210.10">
    <property type="entry name" value="Hypothetical protein af1432"/>
    <property type="match status" value="1"/>
</dbReference>
<feature type="transmembrane region" description="Helical" evidence="1">
    <location>
        <begin position="162"/>
        <end position="179"/>
    </location>
</feature>
<dbReference type="InterPro" id="IPR006675">
    <property type="entry name" value="HDIG_dom"/>
</dbReference>
<feature type="transmembrane region" description="Helical" evidence="1">
    <location>
        <begin position="86"/>
        <end position="103"/>
    </location>
</feature>
<dbReference type="InterPro" id="IPR003607">
    <property type="entry name" value="HD/PDEase_dom"/>
</dbReference>
<dbReference type="InterPro" id="IPR006674">
    <property type="entry name" value="HD_domain"/>
</dbReference>
<sequence length="558" mass="64480">MEKSIPNLNSTKKEQIRTMFFTLKTLALFFSMIPVFQNISKKFNINFDYNGYSVYTMEITLMFICIVMFILMFIFNRNENNRFLQILEMSIFVVVFITAIYISGANESYYKFIFLFIIISYTIEYGMKTGLAISSISTGVIATMDLVLGDNSGVNKYFEDDLALFVMFFLVTWTLGFYVKLEQSHIQDLTEYANIDGLTGAYNHRYFYELIGDVFEDSMKNNNQLSLLMIDIDYFKKYNDMYGHAKGDDLLKAISSLLHNNIRTSDSLFRYGGDEFCIILPGTNKEDASLIANKLREEAYNYNSFGQEYLPDGKLTISIGVSTLNTKSENCNNFIENADMALYRAKFLRRNKVEVYSSVFDQVVETDNMNPDLLENMKSLKALISVINSRDTYTFKHVDRVFHYCNIMADYLELSIEDKRLLLFGAYLHDLGKINVSKETLIADNNLTKEQWEELKKHPQDGADIVKQIEGFENVVPIVLQHHEKYDGTGYPNGLSGENICYLARILTVVDSYDAMTNQRTYQKTKTFEEAFEEIERCKGTHFDPIIAEKFIECIKSI</sequence>
<dbReference type="Gene3D" id="3.30.70.270">
    <property type="match status" value="1"/>
</dbReference>
<dbReference type="SMART" id="SM00267">
    <property type="entry name" value="GGDEF"/>
    <property type="match status" value="1"/>
</dbReference>
<dbReference type="CDD" id="cd00077">
    <property type="entry name" value="HDc"/>
    <property type="match status" value="1"/>
</dbReference>
<dbReference type="PANTHER" id="PTHR45138">
    <property type="entry name" value="REGULATORY COMPONENTS OF SENSORY TRANSDUCTION SYSTEM"/>
    <property type="match status" value="1"/>
</dbReference>
<gene>
    <name evidence="5" type="ORF">SAMN05421659_10529</name>
</gene>
<dbReference type="InterPro" id="IPR029787">
    <property type="entry name" value="Nucleotide_cyclase"/>
</dbReference>
<dbReference type="STRING" id="99656.SAMN05421659_10529"/>
<feature type="domain" description="HD-GYP" evidence="4">
    <location>
        <begin position="372"/>
        <end position="558"/>
    </location>
</feature>
<keyword evidence="6" id="KW-1185">Reference proteome</keyword>
<dbReference type="OrthoDB" id="9804747at2"/>
<feature type="transmembrane region" description="Helical" evidence="1">
    <location>
        <begin position="109"/>
        <end position="127"/>
    </location>
</feature>
<dbReference type="InterPro" id="IPR043128">
    <property type="entry name" value="Rev_trsase/Diguanyl_cyclase"/>
</dbReference>
<accession>A0A1I0PEC9</accession>
<dbReference type="SUPFAM" id="SSF55073">
    <property type="entry name" value="Nucleotide cyclase"/>
    <property type="match status" value="1"/>
</dbReference>
<evidence type="ECO:0000313" key="5">
    <source>
        <dbReference type="EMBL" id="SEW12775.1"/>
    </source>
</evidence>
<dbReference type="InterPro" id="IPR037522">
    <property type="entry name" value="HD_GYP_dom"/>
</dbReference>
<dbReference type="PROSITE" id="PS51832">
    <property type="entry name" value="HD_GYP"/>
    <property type="match status" value="1"/>
</dbReference>
<evidence type="ECO:0000313" key="6">
    <source>
        <dbReference type="Proteomes" id="UP000199701"/>
    </source>
</evidence>
<dbReference type="PROSITE" id="PS51831">
    <property type="entry name" value="HD"/>
    <property type="match status" value="1"/>
</dbReference>
<keyword evidence="1" id="KW-0472">Membrane</keyword>
<dbReference type="FunFam" id="3.30.70.270:FF:000001">
    <property type="entry name" value="Diguanylate cyclase domain protein"/>
    <property type="match status" value="1"/>
</dbReference>
<dbReference type="Proteomes" id="UP000199701">
    <property type="component" value="Unassembled WGS sequence"/>
</dbReference>
<dbReference type="AlphaFoldDB" id="A0A1I0PEC9"/>
<evidence type="ECO:0000256" key="1">
    <source>
        <dbReference type="SAM" id="Phobius"/>
    </source>
</evidence>
<dbReference type="GO" id="GO:1902201">
    <property type="term" value="P:negative regulation of bacterial-type flagellum-dependent cell motility"/>
    <property type="evidence" value="ECO:0007669"/>
    <property type="project" value="TreeGrafter"/>
</dbReference>
<keyword evidence="1" id="KW-1133">Transmembrane helix</keyword>
<feature type="domain" description="HD" evidence="3">
    <location>
        <begin position="394"/>
        <end position="516"/>
    </location>
</feature>
<evidence type="ECO:0000259" key="3">
    <source>
        <dbReference type="PROSITE" id="PS51831"/>
    </source>
</evidence>